<dbReference type="SUPFAM" id="SSF158452">
    <property type="entry name" value="YqcC-like"/>
    <property type="match status" value="1"/>
</dbReference>
<proteinExistence type="predicted"/>
<dbReference type="PANTHER" id="PTHR39586:SF1">
    <property type="entry name" value="CYTOPLASMIC PROTEIN"/>
    <property type="match status" value="1"/>
</dbReference>
<dbReference type="Proteomes" id="UP000029558">
    <property type="component" value="Chromosome"/>
</dbReference>
<dbReference type="EMBL" id="CP012508">
    <property type="protein sequence ID" value="ALB23160.1"/>
    <property type="molecule type" value="Genomic_DNA"/>
</dbReference>
<protein>
    <submittedName>
        <fullName evidence="1">tRNA pseudouridine synthase C family protein</fullName>
    </submittedName>
</protein>
<evidence type="ECO:0000313" key="1">
    <source>
        <dbReference type="EMBL" id="ALB23160.1"/>
    </source>
</evidence>
<dbReference type="InterPro" id="IPR023376">
    <property type="entry name" value="YqcC-like_dom"/>
</dbReference>
<dbReference type="InterPro" id="IPR036814">
    <property type="entry name" value="YqcC-like_sf"/>
</dbReference>
<accession>A0A1L6TCQ5</accession>
<reference evidence="1 2" key="1">
    <citation type="journal article" date="2014" name="Genome Announc.">
        <title>Comparative Genome Analysis of Two Isolates of the Fish Pathogen Piscirickettsia salmonis from Different Hosts Reveals Major Differences in Virulence-Associated Secretion Systems.</title>
        <authorList>
            <person name="Bohle H."/>
            <person name="Henriquez P."/>
            <person name="Grothusen H."/>
            <person name="Navas E."/>
            <person name="Sandoval A."/>
            <person name="Bustamante F."/>
            <person name="Bustos P."/>
            <person name="Mancilla M."/>
        </authorList>
    </citation>
    <scope>NUCLEOTIDE SEQUENCE [LARGE SCALE GENOMIC DNA]</scope>
    <source>
        <strain evidence="2">B1-32597</strain>
    </source>
</reference>
<dbReference type="GO" id="GO:0044010">
    <property type="term" value="P:single-species biofilm formation"/>
    <property type="evidence" value="ECO:0007669"/>
    <property type="project" value="TreeGrafter"/>
</dbReference>
<dbReference type="PIRSF" id="PIRSF006257">
    <property type="entry name" value="UCP006257"/>
    <property type="match status" value="1"/>
</dbReference>
<evidence type="ECO:0000313" key="2">
    <source>
        <dbReference type="Proteomes" id="UP000029558"/>
    </source>
</evidence>
<name>A0A1L6TCQ5_PISSA</name>
<dbReference type="Pfam" id="PF04287">
    <property type="entry name" value="DUF446"/>
    <property type="match status" value="1"/>
</dbReference>
<organism evidence="1 2">
    <name type="scientific">Piscirickettsia salmonis</name>
    <dbReference type="NCBI Taxonomy" id="1238"/>
    <lineage>
        <taxon>Bacteria</taxon>
        <taxon>Pseudomonadati</taxon>
        <taxon>Pseudomonadota</taxon>
        <taxon>Gammaproteobacteria</taxon>
        <taxon>Thiotrichales</taxon>
        <taxon>Piscirickettsiaceae</taxon>
        <taxon>Piscirickettsia</taxon>
    </lineage>
</organism>
<dbReference type="PANTHER" id="PTHR39586">
    <property type="entry name" value="CYTOPLASMIC PROTEIN-RELATED"/>
    <property type="match status" value="1"/>
</dbReference>
<sequence>MNQTTCIAIASLLQELEKTLREQRLWEAEAPCKSALLSQEPFCVDTLHFSQWVQWIFLPRMKVIIAAGEDLPLAPGIAPMAEAGLKAQGVRGQEIIRIFKQFDQLLA</sequence>
<dbReference type="AlphaFoldDB" id="A0A1L6TCQ5"/>
<dbReference type="OrthoDB" id="8794567at2"/>
<dbReference type="RefSeq" id="WP_017375975.1">
    <property type="nucleotide sequence ID" value="NZ_CP012508.1"/>
</dbReference>
<gene>
    <name evidence="1" type="ORF">KU39_1980</name>
</gene>
<dbReference type="Gene3D" id="1.20.1440.40">
    <property type="entry name" value="YqcC-like"/>
    <property type="match status" value="1"/>
</dbReference>
<dbReference type="InterPro" id="IPR007384">
    <property type="entry name" value="UCP006257"/>
</dbReference>